<gene>
    <name evidence="1" type="ORF">ENUP19_0007G0003</name>
</gene>
<accession>A0ABQ0D7P2</accession>
<dbReference type="Proteomes" id="UP001628156">
    <property type="component" value="Unassembled WGS sequence"/>
</dbReference>
<protein>
    <recommendedName>
        <fullName evidence="3">DNA double-strand break repair Rad50 ATPase</fullName>
    </recommendedName>
</protein>
<evidence type="ECO:0000313" key="2">
    <source>
        <dbReference type="Proteomes" id="UP001628156"/>
    </source>
</evidence>
<reference evidence="1 2" key="1">
    <citation type="journal article" date="2019" name="PLoS Negl. Trop. Dis.">
        <title>Whole genome sequencing of Entamoeba nuttalli reveals mammalian host-related molecular signatures and a novel octapeptide-repeat surface protein.</title>
        <authorList>
            <person name="Tanaka M."/>
            <person name="Makiuchi T."/>
            <person name="Komiyama T."/>
            <person name="Shiina T."/>
            <person name="Osaki K."/>
            <person name="Tachibana H."/>
        </authorList>
    </citation>
    <scope>NUCLEOTIDE SEQUENCE [LARGE SCALE GENOMIC DNA]</scope>
    <source>
        <strain evidence="1 2">P19-061405</strain>
    </source>
</reference>
<sequence length="792" mass="92457">MKQLDMVYLMKVALHVKDMNDIQNIEMINKKCGAAIHSLKVNPWFTKEKDVNQFCRIFNPQTCNCNLLPVDESILMRVENIRNYNFDSFVFSTTGNDTNKVYGQQQISITKEDRERMSKIIQKVESLIYFSYASDEIIEIIIQNMKKGIKIRSNEMFSKVFNETFDKMKIEESLYPSEMITYVSNGVNGIKARENKNIILIYERESPIKQEKEIDIPKGITIYSSSIVLSEQNNERNIKFFKSPSSSLFSNTKITTFNPTSGNVGCGIRKVYKILNDFYVDSITCYETLLPDFGPNQKIKLNEIPQLPEYIKYLCVQTRDSNIVINQQYIECLEMNYINSSIEFLSVNNLKQLKLTGINEIKINEMNEEQRITNNKRRYWKEIQENITTFQNLEEIQLHSCSNLNINLVANKLKYIDMNNCVESQISVKTESIERMKLEDNKLTQFKLRMNKSPDICIEKCENFKIEIESNNEQNIDIIEGNDIEVETKCPINKLTLIESKEVNIRGNEKCKSLKVVESTINEIDVKPKKIVFKLIEEYIKVPLKEAEEICIVSMKDYIFEEIFDKCKKLYIDECENCQFIIKKNEINEMKITRCKNTENTGKLDNLDEINTIDNEGCTIPETKKNIKEDREIIDMNNEKKDIEIETDKKHVIIRNANDSRIKIQSDINSDITIENKYEEYGNVKIINCKNHKEKRDIGYETYTKIGCVRSLTINKSENIEFEIYGAKKSLEVIDSKTVGILIRRSSHNTGVDMFCNKVFITNSSGIKDIIHRCKDELVLKRMNDIRFRTNE</sequence>
<proteinExistence type="predicted"/>
<evidence type="ECO:0008006" key="3">
    <source>
        <dbReference type="Google" id="ProtNLM"/>
    </source>
</evidence>
<comment type="caution">
    <text evidence="1">The sequence shown here is derived from an EMBL/GenBank/DDBJ whole genome shotgun (WGS) entry which is preliminary data.</text>
</comment>
<evidence type="ECO:0000313" key="1">
    <source>
        <dbReference type="EMBL" id="GAB1218875.1"/>
    </source>
</evidence>
<organism evidence="1 2">
    <name type="scientific">Entamoeba nuttalli</name>
    <dbReference type="NCBI Taxonomy" id="412467"/>
    <lineage>
        <taxon>Eukaryota</taxon>
        <taxon>Amoebozoa</taxon>
        <taxon>Evosea</taxon>
        <taxon>Archamoebae</taxon>
        <taxon>Mastigamoebida</taxon>
        <taxon>Entamoebidae</taxon>
        <taxon>Entamoeba</taxon>
    </lineage>
</organism>
<name>A0ABQ0D7P2_9EUKA</name>
<keyword evidence="2" id="KW-1185">Reference proteome</keyword>
<dbReference type="EMBL" id="BAAFRS010000007">
    <property type="protein sequence ID" value="GAB1218875.1"/>
    <property type="molecule type" value="Genomic_DNA"/>
</dbReference>